<dbReference type="Proteomes" id="UP000433493">
    <property type="component" value="Unassembled WGS sequence"/>
</dbReference>
<accession>A0A7J5BGF8</accession>
<dbReference type="InterPro" id="IPR042099">
    <property type="entry name" value="ANL_N_sf"/>
</dbReference>
<feature type="domain" description="AMP-dependent synthetase/ligase" evidence="1">
    <location>
        <begin position="23"/>
        <end position="243"/>
    </location>
</feature>
<dbReference type="Pfam" id="PF13193">
    <property type="entry name" value="AMP-binding_C"/>
    <property type="match status" value="1"/>
</dbReference>
<dbReference type="Gene3D" id="3.30.300.30">
    <property type="match status" value="1"/>
</dbReference>
<evidence type="ECO:0000313" key="3">
    <source>
        <dbReference type="EMBL" id="KAB1645324.1"/>
    </source>
</evidence>
<dbReference type="GO" id="GO:0016878">
    <property type="term" value="F:acid-thiol ligase activity"/>
    <property type="evidence" value="ECO:0007669"/>
    <property type="project" value="UniProtKB-ARBA"/>
</dbReference>
<dbReference type="Gene3D" id="3.40.50.12780">
    <property type="entry name" value="N-terminal domain of ligase-like"/>
    <property type="match status" value="1"/>
</dbReference>
<keyword evidence="4" id="KW-1185">Reference proteome</keyword>
<feature type="domain" description="AMP-binding enzyme C-terminal" evidence="2">
    <location>
        <begin position="309"/>
        <end position="384"/>
    </location>
</feature>
<gene>
    <name evidence="3" type="ORF">F8O05_01465</name>
</gene>
<organism evidence="3 4">
    <name type="scientific">Gulosibacter chungangensis</name>
    <dbReference type="NCBI Taxonomy" id="979746"/>
    <lineage>
        <taxon>Bacteria</taxon>
        <taxon>Bacillati</taxon>
        <taxon>Actinomycetota</taxon>
        <taxon>Actinomycetes</taxon>
        <taxon>Micrococcales</taxon>
        <taxon>Microbacteriaceae</taxon>
        <taxon>Gulosibacter</taxon>
    </lineage>
</organism>
<dbReference type="InterPro" id="IPR000873">
    <property type="entry name" value="AMP-dep_synth/lig_dom"/>
</dbReference>
<dbReference type="InterPro" id="IPR050237">
    <property type="entry name" value="ATP-dep_AMP-bd_enzyme"/>
</dbReference>
<proteinExistence type="predicted"/>
<comment type="caution">
    <text evidence="3">The sequence shown here is derived from an EMBL/GenBank/DDBJ whole genome shotgun (WGS) entry which is preliminary data.</text>
</comment>
<evidence type="ECO:0000259" key="2">
    <source>
        <dbReference type="Pfam" id="PF13193"/>
    </source>
</evidence>
<reference evidence="3 4" key="1">
    <citation type="submission" date="2019-09" db="EMBL/GenBank/DDBJ databases">
        <title>Phylogeny of genus Pseudoclavibacter and closely related genus.</title>
        <authorList>
            <person name="Li Y."/>
        </authorList>
    </citation>
    <scope>NUCLEOTIDE SEQUENCE [LARGE SCALE GENOMIC DNA]</scope>
    <source>
        <strain evidence="3 4">KCTC 13959</strain>
    </source>
</reference>
<sequence>MANDGPAILPVPDEVAAEHIQLPALPDNAPQDVVAVIETSGSTAKPKRVMLTARALRASAAATYERLDQLAAERGINVDEQFPTRQWLLCLPAHYVAGLQVLARSLQAGTRPDLYMADHFDVRYFEEMAAKMDGERRYVSLVPVQLQRLVEAVTNHEDFSFAERERISARMGRFDAILVGGQAVPPHIVKTAREFGWAVVLTYGSSETAGGCVYNGIPLRGVSARVEQGEIWLAGPMLAAGYLDDPERTAAAFAEADGQRWYRTNDAGEVEPPFDPTAPRGGESGQRVSVTGRLDNVINSGGIKVNLDEVERELHQLPGFENAVAVSLPSDEWGESVALVLPNRDAQEAELLIQATEQLAKLGPAARPVRCIQLDQLPRLASGKPDRVQIRRLVIDSTA</sequence>
<evidence type="ECO:0000259" key="1">
    <source>
        <dbReference type="Pfam" id="PF00501"/>
    </source>
</evidence>
<dbReference type="EMBL" id="WBKB01000001">
    <property type="protein sequence ID" value="KAB1645324.1"/>
    <property type="molecule type" value="Genomic_DNA"/>
</dbReference>
<dbReference type="InterPro" id="IPR045851">
    <property type="entry name" value="AMP-bd_C_sf"/>
</dbReference>
<evidence type="ECO:0000313" key="4">
    <source>
        <dbReference type="Proteomes" id="UP000433493"/>
    </source>
</evidence>
<dbReference type="PANTHER" id="PTHR43767">
    <property type="entry name" value="LONG-CHAIN-FATTY-ACID--COA LIGASE"/>
    <property type="match status" value="1"/>
</dbReference>
<dbReference type="AlphaFoldDB" id="A0A7J5BGF8"/>
<dbReference type="PANTHER" id="PTHR43767:SF1">
    <property type="entry name" value="NONRIBOSOMAL PEPTIDE SYNTHASE PES1 (EUROFUNG)-RELATED"/>
    <property type="match status" value="1"/>
</dbReference>
<name>A0A7J5BGF8_9MICO</name>
<dbReference type="InterPro" id="IPR025110">
    <property type="entry name" value="AMP-bd_C"/>
</dbReference>
<protein>
    <submittedName>
        <fullName evidence="3">AMP-binding protein</fullName>
    </submittedName>
</protein>
<dbReference type="SUPFAM" id="SSF56801">
    <property type="entry name" value="Acetyl-CoA synthetase-like"/>
    <property type="match status" value="1"/>
</dbReference>
<dbReference type="Pfam" id="PF00501">
    <property type="entry name" value="AMP-binding"/>
    <property type="match status" value="1"/>
</dbReference>
<dbReference type="OrthoDB" id="9803968at2"/>